<dbReference type="Gene3D" id="3.30.450.20">
    <property type="entry name" value="PAS domain"/>
    <property type="match status" value="1"/>
</dbReference>
<dbReference type="SUPFAM" id="SSF55785">
    <property type="entry name" value="PYP-like sensor domain (PAS domain)"/>
    <property type="match status" value="1"/>
</dbReference>
<dbReference type="InterPro" id="IPR035965">
    <property type="entry name" value="PAS-like_dom_sf"/>
</dbReference>
<evidence type="ECO:0000313" key="6">
    <source>
        <dbReference type="EMBL" id="GAA4501320.1"/>
    </source>
</evidence>
<dbReference type="PROSITE" id="PS50887">
    <property type="entry name" value="GGDEF"/>
    <property type="match status" value="1"/>
</dbReference>
<dbReference type="Pfam" id="PF00990">
    <property type="entry name" value="GGDEF"/>
    <property type="match status" value="1"/>
</dbReference>
<gene>
    <name evidence="6" type="ORF">GCM10023095_24310</name>
</gene>
<feature type="domain" description="PAS" evidence="4">
    <location>
        <begin position="56"/>
        <end position="100"/>
    </location>
</feature>
<dbReference type="SUPFAM" id="SSF55073">
    <property type="entry name" value="Nucleotide cyclase"/>
    <property type="match status" value="1"/>
</dbReference>
<dbReference type="InterPro" id="IPR000160">
    <property type="entry name" value="GGDEF_dom"/>
</dbReference>
<evidence type="ECO:0000256" key="2">
    <source>
        <dbReference type="ARBA" id="ARBA00034247"/>
    </source>
</evidence>
<keyword evidence="3" id="KW-0175">Coiled coil</keyword>
<dbReference type="PROSITE" id="PS50112">
    <property type="entry name" value="PAS"/>
    <property type="match status" value="1"/>
</dbReference>
<dbReference type="InterPro" id="IPR043128">
    <property type="entry name" value="Rev_trsase/Diguanyl_cyclase"/>
</dbReference>
<name>A0ABP8QFT9_9GAMM</name>
<dbReference type="CDD" id="cd00130">
    <property type="entry name" value="PAS"/>
    <property type="match status" value="1"/>
</dbReference>
<dbReference type="EC" id="2.7.7.65" evidence="1"/>
<dbReference type="Pfam" id="PF08447">
    <property type="entry name" value="PAS_3"/>
    <property type="match status" value="1"/>
</dbReference>
<keyword evidence="7" id="KW-1185">Reference proteome</keyword>
<feature type="domain" description="GGDEF" evidence="5">
    <location>
        <begin position="228"/>
        <end position="355"/>
    </location>
</feature>
<dbReference type="Proteomes" id="UP001501321">
    <property type="component" value="Unassembled WGS sequence"/>
</dbReference>
<dbReference type="InterPro" id="IPR050469">
    <property type="entry name" value="Diguanylate_Cyclase"/>
</dbReference>
<dbReference type="SMART" id="SM00267">
    <property type="entry name" value="GGDEF"/>
    <property type="match status" value="1"/>
</dbReference>
<accession>A0ABP8QFT9</accession>
<evidence type="ECO:0000259" key="5">
    <source>
        <dbReference type="PROSITE" id="PS50887"/>
    </source>
</evidence>
<feature type="coiled-coil region" evidence="3">
    <location>
        <begin position="155"/>
        <end position="186"/>
    </location>
</feature>
<protein>
    <recommendedName>
        <fullName evidence="1">diguanylate cyclase</fullName>
        <ecNumber evidence="1">2.7.7.65</ecNumber>
    </recommendedName>
</protein>
<comment type="caution">
    <text evidence="6">The sequence shown here is derived from an EMBL/GenBank/DDBJ whole genome shotgun (WGS) entry which is preliminary data.</text>
</comment>
<dbReference type="NCBIfam" id="TIGR00254">
    <property type="entry name" value="GGDEF"/>
    <property type="match status" value="1"/>
</dbReference>
<dbReference type="RefSeq" id="WP_345013460.1">
    <property type="nucleotide sequence ID" value="NZ_BAABFC010000016.1"/>
</dbReference>
<dbReference type="PANTHER" id="PTHR45138:SF9">
    <property type="entry name" value="DIGUANYLATE CYCLASE DGCM-RELATED"/>
    <property type="match status" value="1"/>
</dbReference>
<dbReference type="Gene3D" id="3.30.70.270">
    <property type="match status" value="1"/>
</dbReference>
<proteinExistence type="predicted"/>
<dbReference type="InterPro" id="IPR000014">
    <property type="entry name" value="PAS"/>
</dbReference>
<sequence length="355" mass="40821">MSHIPPPLPDVSLPDPAAEDELLFLRQRLHTLELAMGILEEGFWDWDLASGRVWRSPGFYRMLGYAAEAVPDTPEGFLRLIHPEDRERVARLFSEFLQRGQGTCVAEFRCKLADGRYLWVEDEAFWVTQGERVSPLRVIGSLKDVHKRKLAELALRHKSFQLENLNLQLENLVRRRTRELERANALLRTQLAEITRLSTHDSLTELYNRRKFEAVLADELEKSGQGLKPLCLLIFDIDYFKRINDQYGHPVGDQVLVGLARWVTARMRQTDTFARWGGEEFILLLPRTRREEAWGLAERLREGLAAEAFTQAVRLTVSMGVAQLRPGETGESLISRADQYLYQAKLSRNCSVSHP</sequence>
<evidence type="ECO:0000313" key="7">
    <source>
        <dbReference type="Proteomes" id="UP001501321"/>
    </source>
</evidence>
<dbReference type="CDD" id="cd01949">
    <property type="entry name" value="GGDEF"/>
    <property type="match status" value="1"/>
</dbReference>
<evidence type="ECO:0000259" key="4">
    <source>
        <dbReference type="PROSITE" id="PS50112"/>
    </source>
</evidence>
<dbReference type="EMBL" id="BAABFC010000016">
    <property type="protein sequence ID" value="GAA4501320.1"/>
    <property type="molecule type" value="Genomic_DNA"/>
</dbReference>
<dbReference type="PANTHER" id="PTHR45138">
    <property type="entry name" value="REGULATORY COMPONENTS OF SENSORY TRANSDUCTION SYSTEM"/>
    <property type="match status" value="1"/>
</dbReference>
<dbReference type="InterPro" id="IPR013655">
    <property type="entry name" value="PAS_fold_3"/>
</dbReference>
<dbReference type="NCBIfam" id="TIGR00229">
    <property type="entry name" value="sensory_box"/>
    <property type="match status" value="1"/>
</dbReference>
<evidence type="ECO:0000256" key="1">
    <source>
        <dbReference type="ARBA" id="ARBA00012528"/>
    </source>
</evidence>
<evidence type="ECO:0000256" key="3">
    <source>
        <dbReference type="SAM" id="Coils"/>
    </source>
</evidence>
<dbReference type="InterPro" id="IPR029787">
    <property type="entry name" value="Nucleotide_cyclase"/>
</dbReference>
<organism evidence="6 7">
    <name type="scientific">Pseudaeromonas paramecii</name>
    <dbReference type="NCBI Taxonomy" id="2138166"/>
    <lineage>
        <taxon>Bacteria</taxon>
        <taxon>Pseudomonadati</taxon>
        <taxon>Pseudomonadota</taxon>
        <taxon>Gammaproteobacteria</taxon>
        <taxon>Aeromonadales</taxon>
        <taxon>Aeromonadaceae</taxon>
        <taxon>Pseudaeromonas</taxon>
    </lineage>
</organism>
<comment type="catalytic activity">
    <reaction evidence="2">
        <text>2 GTP = 3',3'-c-di-GMP + 2 diphosphate</text>
        <dbReference type="Rhea" id="RHEA:24898"/>
        <dbReference type="ChEBI" id="CHEBI:33019"/>
        <dbReference type="ChEBI" id="CHEBI:37565"/>
        <dbReference type="ChEBI" id="CHEBI:58805"/>
        <dbReference type="EC" id="2.7.7.65"/>
    </reaction>
</comment>
<reference evidence="7" key="1">
    <citation type="journal article" date="2019" name="Int. J. Syst. Evol. Microbiol.">
        <title>The Global Catalogue of Microorganisms (GCM) 10K type strain sequencing project: providing services to taxonomists for standard genome sequencing and annotation.</title>
        <authorList>
            <consortium name="The Broad Institute Genomics Platform"/>
            <consortium name="The Broad Institute Genome Sequencing Center for Infectious Disease"/>
            <person name="Wu L."/>
            <person name="Ma J."/>
        </authorList>
    </citation>
    <scope>NUCLEOTIDE SEQUENCE [LARGE SCALE GENOMIC DNA]</scope>
    <source>
        <strain evidence="7">JCM 32226</strain>
    </source>
</reference>